<feature type="compositionally biased region" description="Basic and acidic residues" evidence="1">
    <location>
        <begin position="102"/>
        <end position="112"/>
    </location>
</feature>
<comment type="caution">
    <text evidence="2">The sequence shown here is derived from an EMBL/GenBank/DDBJ whole genome shotgun (WGS) entry which is preliminary data.</text>
</comment>
<dbReference type="Proteomes" id="UP001212997">
    <property type="component" value="Unassembled WGS sequence"/>
</dbReference>
<evidence type="ECO:0000256" key="1">
    <source>
        <dbReference type="SAM" id="MobiDB-lite"/>
    </source>
</evidence>
<dbReference type="AlphaFoldDB" id="A0AAD5UZ30"/>
<accession>A0AAD5UZ30</accession>
<gene>
    <name evidence="2" type="ORF">NLI96_g7513</name>
</gene>
<evidence type="ECO:0000313" key="2">
    <source>
        <dbReference type="EMBL" id="KAJ3481669.1"/>
    </source>
</evidence>
<reference evidence="2" key="1">
    <citation type="submission" date="2022-07" db="EMBL/GenBank/DDBJ databases">
        <title>Genome Sequence of Physisporinus lineatus.</title>
        <authorList>
            <person name="Buettner E."/>
        </authorList>
    </citation>
    <scope>NUCLEOTIDE SEQUENCE</scope>
    <source>
        <strain evidence="2">VT162</strain>
    </source>
</reference>
<evidence type="ECO:0000313" key="3">
    <source>
        <dbReference type="Proteomes" id="UP001212997"/>
    </source>
</evidence>
<keyword evidence="3" id="KW-1185">Reference proteome</keyword>
<feature type="region of interest" description="Disordered" evidence="1">
    <location>
        <begin position="92"/>
        <end position="151"/>
    </location>
</feature>
<dbReference type="EMBL" id="JANAWD010000310">
    <property type="protein sequence ID" value="KAJ3481669.1"/>
    <property type="molecule type" value="Genomic_DNA"/>
</dbReference>
<name>A0AAD5UZ30_9APHY</name>
<proteinExistence type="predicted"/>
<sequence>MYATILPVGNVQTCKKPNFTQVREIWEIENQQKPGIPNFAKLKFSPCLKAVRELRDRLAPEPPKRACRQSSLNLSVIAYLCQHTSSPSICTSPPYPGVSKARRWDQDTEDARPQSVSQLPHLTPESTNPSASNVMSSGKTPSLTTSPPLLPRASATKSRSIAAQHPFLCILLLDGGLVEII</sequence>
<feature type="compositionally biased region" description="Polar residues" evidence="1">
    <location>
        <begin position="114"/>
        <end position="139"/>
    </location>
</feature>
<protein>
    <submittedName>
        <fullName evidence="2">Uncharacterized protein</fullName>
    </submittedName>
</protein>
<organism evidence="2 3">
    <name type="scientific">Meripilus lineatus</name>
    <dbReference type="NCBI Taxonomy" id="2056292"/>
    <lineage>
        <taxon>Eukaryota</taxon>
        <taxon>Fungi</taxon>
        <taxon>Dikarya</taxon>
        <taxon>Basidiomycota</taxon>
        <taxon>Agaricomycotina</taxon>
        <taxon>Agaricomycetes</taxon>
        <taxon>Polyporales</taxon>
        <taxon>Meripilaceae</taxon>
        <taxon>Meripilus</taxon>
    </lineage>
</organism>